<dbReference type="EMBL" id="LS483250">
    <property type="protein sequence ID" value="SQD78626.1"/>
    <property type="molecule type" value="Genomic_DNA"/>
</dbReference>
<keyword evidence="6 8" id="KW-1133">Transmembrane helix</keyword>
<evidence type="ECO:0000256" key="8">
    <source>
        <dbReference type="SAM" id="Phobius"/>
    </source>
</evidence>
<dbReference type="CDD" id="cd06550">
    <property type="entry name" value="TM_ABC_iron-siderophores_like"/>
    <property type="match status" value="1"/>
</dbReference>
<keyword evidence="3" id="KW-0813">Transport</keyword>
<keyword evidence="4" id="KW-1003">Cell membrane</keyword>
<dbReference type="InterPro" id="IPR000522">
    <property type="entry name" value="ABC_transptr_permease_BtuC"/>
</dbReference>
<keyword evidence="10" id="KW-1185">Reference proteome</keyword>
<evidence type="ECO:0000313" key="9">
    <source>
        <dbReference type="EMBL" id="SQD78626.1"/>
    </source>
</evidence>
<feature type="transmembrane region" description="Helical" evidence="8">
    <location>
        <begin position="325"/>
        <end position="348"/>
    </location>
</feature>
<evidence type="ECO:0000313" key="10">
    <source>
        <dbReference type="Proteomes" id="UP000250163"/>
    </source>
</evidence>
<evidence type="ECO:0000256" key="3">
    <source>
        <dbReference type="ARBA" id="ARBA00022448"/>
    </source>
</evidence>
<evidence type="ECO:0000256" key="6">
    <source>
        <dbReference type="ARBA" id="ARBA00022989"/>
    </source>
</evidence>
<comment type="similarity">
    <text evidence="2">Belongs to the binding-protein-dependent transport system permease family. FecCD subfamily.</text>
</comment>
<organism evidence="9 10">
    <name type="scientific">Moritella yayanosii</name>
    <dbReference type="NCBI Taxonomy" id="69539"/>
    <lineage>
        <taxon>Bacteria</taxon>
        <taxon>Pseudomonadati</taxon>
        <taxon>Pseudomonadota</taxon>
        <taxon>Gammaproteobacteria</taxon>
        <taxon>Alteromonadales</taxon>
        <taxon>Moritellaceae</taxon>
        <taxon>Moritella</taxon>
    </lineage>
</organism>
<reference evidence="10" key="1">
    <citation type="submission" date="2018-05" db="EMBL/GenBank/DDBJ databases">
        <authorList>
            <person name="Cea G.-C."/>
            <person name="William W."/>
        </authorList>
    </citation>
    <scope>NUCLEOTIDE SEQUENCE [LARGE SCALE GENOMIC DNA]</scope>
    <source>
        <strain evidence="10">DB21MT 5</strain>
    </source>
</reference>
<feature type="transmembrane region" description="Helical" evidence="8">
    <location>
        <begin position="135"/>
        <end position="154"/>
    </location>
</feature>
<comment type="subcellular location">
    <subcellularLocation>
        <location evidence="1">Cell membrane</location>
        <topology evidence="1">Multi-pass membrane protein</topology>
    </subcellularLocation>
</comment>
<feature type="transmembrane region" description="Helical" evidence="8">
    <location>
        <begin position="109"/>
        <end position="129"/>
    </location>
</feature>
<feature type="transmembrane region" description="Helical" evidence="8">
    <location>
        <begin position="77"/>
        <end position="97"/>
    </location>
</feature>
<dbReference type="Pfam" id="PF01032">
    <property type="entry name" value="FecCD"/>
    <property type="match status" value="1"/>
</dbReference>
<dbReference type="GO" id="GO:0022857">
    <property type="term" value="F:transmembrane transporter activity"/>
    <property type="evidence" value="ECO:0007669"/>
    <property type="project" value="InterPro"/>
</dbReference>
<evidence type="ECO:0000256" key="1">
    <source>
        <dbReference type="ARBA" id="ARBA00004651"/>
    </source>
</evidence>
<dbReference type="RefSeq" id="WP_112714830.1">
    <property type="nucleotide sequence ID" value="NZ_LS483250.1"/>
</dbReference>
<proteinExistence type="inferred from homology"/>
<evidence type="ECO:0000256" key="4">
    <source>
        <dbReference type="ARBA" id="ARBA00022475"/>
    </source>
</evidence>
<dbReference type="PANTHER" id="PTHR30472:SF25">
    <property type="entry name" value="ABC TRANSPORTER PERMEASE PROTEIN MJ0876-RELATED"/>
    <property type="match status" value="1"/>
</dbReference>
<dbReference type="Gene3D" id="1.10.3470.10">
    <property type="entry name" value="ABC transporter involved in vitamin B12 uptake, BtuC"/>
    <property type="match status" value="1"/>
</dbReference>
<dbReference type="InterPro" id="IPR037294">
    <property type="entry name" value="ABC_BtuC-like"/>
</dbReference>
<feature type="transmembrane region" description="Helical" evidence="8">
    <location>
        <begin position="166"/>
        <end position="187"/>
    </location>
</feature>
<dbReference type="AlphaFoldDB" id="A0A330LR04"/>
<gene>
    <name evidence="9" type="ORF">MORIYA_2148</name>
</gene>
<name>A0A330LR04_9GAMM</name>
<protein>
    <submittedName>
        <fullName evidence="9">Putative iron-siderophore ABC transporter, permease component</fullName>
    </submittedName>
</protein>
<evidence type="ECO:0000256" key="7">
    <source>
        <dbReference type="ARBA" id="ARBA00023136"/>
    </source>
</evidence>
<dbReference type="OrthoDB" id="9055647at2"/>
<dbReference type="KEGG" id="mya:MORIYA_2148"/>
<accession>A0A330LR04</accession>
<keyword evidence="7 8" id="KW-0472">Membrane</keyword>
<dbReference type="PANTHER" id="PTHR30472">
    <property type="entry name" value="FERRIC ENTEROBACTIN TRANSPORT SYSTEM PERMEASE PROTEIN"/>
    <property type="match status" value="1"/>
</dbReference>
<sequence>MFQRISLPSTLSRSLFRILPSYRFFGAVFLLTLMLLLVALTHISIGARPIAWEDIFQAIFAFDSQQFVHHIVIKQRLPRLVVAMACGAMLGLAGFSAQKMFQNPLVSSSTLGVSSGAVFFSLCAIYFFNVSENDIFIPAFLGAAVAGLFTLSMTEMMNRSSISKNLHIVLAGSLVSMLFSSLSSFLMQLDPLRFANVQDWLLGDISPADFTDLSRIYPLALLAIGVLLSQGRSLDVMIMGEKQARSAGVNVTRTRNITLLCIFLLASLVVSIVGPIGFIGLVVPHISKLFVSEVGNKGAWLSMLIGGLLLSLSDLLARIIIAPKVLIVGGVSASIGSICFLCLLYFMVRDKRMS</sequence>
<dbReference type="GO" id="GO:0005886">
    <property type="term" value="C:plasma membrane"/>
    <property type="evidence" value="ECO:0007669"/>
    <property type="project" value="UniProtKB-SubCell"/>
</dbReference>
<evidence type="ECO:0000256" key="2">
    <source>
        <dbReference type="ARBA" id="ARBA00007935"/>
    </source>
</evidence>
<feature type="transmembrane region" description="Helical" evidence="8">
    <location>
        <begin position="259"/>
        <end position="286"/>
    </location>
</feature>
<feature type="transmembrane region" description="Helical" evidence="8">
    <location>
        <begin position="21"/>
        <end position="45"/>
    </location>
</feature>
<keyword evidence="5 8" id="KW-0812">Transmembrane</keyword>
<feature type="transmembrane region" description="Helical" evidence="8">
    <location>
        <begin position="298"/>
        <end position="316"/>
    </location>
</feature>
<dbReference type="SUPFAM" id="SSF81345">
    <property type="entry name" value="ABC transporter involved in vitamin B12 uptake, BtuC"/>
    <property type="match status" value="1"/>
</dbReference>
<feature type="transmembrane region" description="Helical" evidence="8">
    <location>
        <begin position="216"/>
        <end position="238"/>
    </location>
</feature>
<evidence type="ECO:0000256" key="5">
    <source>
        <dbReference type="ARBA" id="ARBA00022692"/>
    </source>
</evidence>
<dbReference type="Proteomes" id="UP000250163">
    <property type="component" value="Chromosome MORIYA"/>
</dbReference>